<dbReference type="OrthoDB" id="3192286at2"/>
<dbReference type="AlphaFoldDB" id="A0A1G7ZEY4"/>
<dbReference type="PANTHER" id="PTHR38445:SF7">
    <property type="entry name" value="GNTR-FAMILY TRANSCRIPTIONAL REGULATOR"/>
    <property type="match status" value="1"/>
</dbReference>
<dbReference type="SUPFAM" id="SSF46785">
    <property type="entry name" value="Winged helix' DNA-binding domain"/>
    <property type="match status" value="1"/>
</dbReference>
<protein>
    <submittedName>
        <fullName evidence="5">DNA-binding transcriptional regulator YhcF, GntR family</fullName>
    </submittedName>
</protein>
<keyword evidence="1" id="KW-0805">Transcription regulation</keyword>
<evidence type="ECO:0000256" key="3">
    <source>
        <dbReference type="ARBA" id="ARBA00023163"/>
    </source>
</evidence>
<reference evidence="5 6" key="1">
    <citation type="submission" date="2016-10" db="EMBL/GenBank/DDBJ databases">
        <authorList>
            <person name="de Groot N.N."/>
        </authorList>
    </citation>
    <scope>NUCLEOTIDE SEQUENCE [LARGE SCALE GENOMIC DNA]</scope>
    <source>
        <strain evidence="5 6">CPCC 201354</strain>
    </source>
</reference>
<name>A0A1G7ZEY4_9ACTN</name>
<feature type="domain" description="HTH gntR-type" evidence="4">
    <location>
        <begin position="11"/>
        <end position="79"/>
    </location>
</feature>
<accession>A0A1G7ZEY4</accession>
<evidence type="ECO:0000313" key="6">
    <source>
        <dbReference type="Proteomes" id="UP000198923"/>
    </source>
</evidence>
<gene>
    <name evidence="5" type="ORF">SAMN05421505_11124</name>
</gene>
<dbReference type="Proteomes" id="UP000198923">
    <property type="component" value="Unassembled WGS sequence"/>
</dbReference>
<proteinExistence type="predicted"/>
<evidence type="ECO:0000259" key="4">
    <source>
        <dbReference type="PROSITE" id="PS50949"/>
    </source>
</evidence>
<dbReference type="GO" id="GO:0003677">
    <property type="term" value="F:DNA binding"/>
    <property type="evidence" value="ECO:0007669"/>
    <property type="project" value="UniProtKB-KW"/>
</dbReference>
<dbReference type="PROSITE" id="PS50949">
    <property type="entry name" value="HTH_GNTR"/>
    <property type="match status" value="1"/>
</dbReference>
<dbReference type="CDD" id="cd07377">
    <property type="entry name" value="WHTH_GntR"/>
    <property type="match status" value="1"/>
</dbReference>
<dbReference type="InterPro" id="IPR036388">
    <property type="entry name" value="WH-like_DNA-bd_sf"/>
</dbReference>
<dbReference type="Pfam" id="PF00392">
    <property type="entry name" value="GntR"/>
    <property type="match status" value="1"/>
</dbReference>
<dbReference type="EMBL" id="FNCN01000011">
    <property type="protein sequence ID" value="SDH07127.1"/>
    <property type="molecule type" value="Genomic_DNA"/>
</dbReference>
<dbReference type="InterPro" id="IPR000524">
    <property type="entry name" value="Tscrpt_reg_HTH_GntR"/>
</dbReference>
<dbReference type="Gene3D" id="1.10.10.10">
    <property type="entry name" value="Winged helix-like DNA-binding domain superfamily/Winged helix DNA-binding domain"/>
    <property type="match status" value="1"/>
</dbReference>
<evidence type="ECO:0000313" key="5">
    <source>
        <dbReference type="EMBL" id="SDH07127.1"/>
    </source>
</evidence>
<evidence type="ECO:0000256" key="2">
    <source>
        <dbReference type="ARBA" id="ARBA00023125"/>
    </source>
</evidence>
<keyword evidence="3" id="KW-0804">Transcription</keyword>
<keyword evidence="6" id="KW-1185">Reference proteome</keyword>
<organism evidence="5 6">
    <name type="scientific">Sinosporangium album</name>
    <dbReference type="NCBI Taxonomy" id="504805"/>
    <lineage>
        <taxon>Bacteria</taxon>
        <taxon>Bacillati</taxon>
        <taxon>Actinomycetota</taxon>
        <taxon>Actinomycetes</taxon>
        <taxon>Streptosporangiales</taxon>
        <taxon>Streptosporangiaceae</taxon>
        <taxon>Sinosporangium</taxon>
    </lineage>
</organism>
<dbReference type="GO" id="GO:0003700">
    <property type="term" value="F:DNA-binding transcription factor activity"/>
    <property type="evidence" value="ECO:0007669"/>
    <property type="project" value="InterPro"/>
</dbReference>
<dbReference type="InterPro" id="IPR036390">
    <property type="entry name" value="WH_DNA-bd_sf"/>
</dbReference>
<dbReference type="PANTHER" id="PTHR38445">
    <property type="entry name" value="HTH-TYPE TRANSCRIPTIONAL REPRESSOR YTRA"/>
    <property type="match status" value="1"/>
</dbReference>
<dbReference type="SMART" id="SM00345">
    <property type="entry name" value="HTH_GNTR"/>
    <property type="match status" value="1"/>
</dbReference>
<keyword evidence="2 5" id="KW-0238">DNA-binding</keyword>
<sequence>MRLSIDLSSPLPLFDQIAEGLRRELSLGTLQPGDHLPPARDLAASLGVNLHTVLRAYALLRDEGVVEVRRGRGTVVVFRPRVGDDPRLTRAVNAVVAEARRVGLTADQLVGYGRICD</sequence>
<dbReference type="STRING" id="504805.SAMN05421505_11124"/>
<evidence type="ECO:0000256" key="1">
    <source>
        <dbReference type="ARBA" id="ARBA00023015"/>
    </source>
</evidence>